<keyword evidence="2" id="KW-1185">Reference proteome</keyword>
<gene>
    <name evidence="1" type="ORF">GMARGA_LOCUS45890</name>
</gene>
<organism evidence="1 2">
    <name type="scientific">Gigaspora margarita</name>
    <dbReference type="NCBI Taxonomy" id="4874"/>
    <lineage>
        <taxon>Eukaryota</taxon>
        <taxon>Fungi</taxon>
        <taxon>Fungi incertae sedis</taxon>
        <taxon>Mucoromycota</taxon>
        <taxon>Glomeromycotina</taxon>
        <taxon>Glomeromycetes</taxon>
        <taxon>Diversisporales</taxon>
        <taxon>Gigasporaceae</taxon>
        <taxon>Gigaspora</taxon>
    </lineage>
</organism>
<dbReference type="Proteomes" id="UP000789901">
    <property type="component" value="Unassembled WGS sequence"/>
</dbReference>
<evidence type="ECO:0000313" key="1">
    <source>
        <dbReference type="EMBL" id="CAG8857069.1"/>
    </source>
</evidence>
<proteinExistence type="predicted"/>
<name>A0ABN7XT30_GIGMA</name>
<evidence type="ECO:0000313" key="2">
    <source>
        <dbReference type="Proteomes" id="UP000789901"/>
    </source>
</evidence>
<comment type="caution">
    <text evidence="1">The sequence shown here is derived from an EMBL/GenBank/DDBJ whole genome shotgun (WGS) entry which is preliminary data.</text>
</comment>
<accession>A0ABN7XT30</accession>
<dbReference type="EMBL" id="CAJVQB010166917">
    <property type="protein sequence ID" value="CAG8857069.1"/>
    <property type="molecule type" value="Genomic_DNA"/>
</dbReference>
<sequence length="39" mass="4618">YELKHYIKTEKFIIKHYKINIPSSLDNSLFFSPNSSNSN</sequence>
<reference evidence="1 2" key="1">
    <citation type="submission" date="2021-06" db="EMBL/GenBank/DDBJ databases">
        <authorList>
            <person name="Kallberg Y."/>
            <person name="Tangrot J."/>
            <person name="Rosling A."/>
        </authorList>
    </citation>
    <scope>NUCLEOTIDE SEQUENCE [LARGE SCALE GENOMIC DNA]</scope>
    <source>
        <strain evidence="1 2">120-4 pot B 10/14</strain>
    </source>
</reference>
<protein>
    <submittedName>
        <fullName evidence="1">9561_t:CDS:1</fullName>
    </submittedName>
</protein>
<feature type="non-terminal residue" evidence="1">
    <location>
        <position position="39"/>
    </location>
</feature>
<feature type="non-terminal residue" evidence="1">
    <location>
        <position position="1"/>
    </location>
</feature>